<protein>
    <submittedName>
        <fullName evidence="1">Uncharacterized protein</fullName>
    </submittedName>
</protein>
<keyword evidence="2" id="KW-1185">Reference proteome</keyword>
<gene>
    <name evidence="1" type="ORF">E3U43_008319</name>
</gene>
<dbReference type="Proteomes" id="UP000793456">
    <property type="component" value="Chromosome I"/>
</dbReference>
<comment type="caution">
    <text evidence="1">The sequence shown here is derived from an EMBL/GenBank/DDBJ whole genome shotgun (WGS) entry which is preliminary data.</text>
</comment>
<accession>A0ACD3RV28</accession>
<organism evidence="1 2">
    <name type="scientific">Larimichthys crocea</name>
    <name type="common">Large yellow croaker</name>
    <name type="synonym">Pseudosciaena crocea</name>
    <dbReference type="NCBI Taxonomy" id="215358"/>
    <lineage>
        <taxon>Eukaryota</taxon>
        <taxon>Metazoa</taxon>
        <taxon>Chordata</taxon>
        <taxon>Craniata</taxon>
        <taxon>Vertebrata</taxon>
        <taxon>Euteleostomi</taxon>
        <taxon>Actinopterygii</taxon>
        <taxon>Neopterygii</taxon>
        <taxon>Teleostei</taxon>
        <taxon>Neoteleostei</taxon>
        <taxon>Acanthomorphata</taxon>
        <taxon>Eupercaria</taxon>
        <taxon>Sciaenidae</taxon>
        <taxon>Larimichthys</taxon>
    </lineage>
</organism>
<sequence>MSVSHSLASLRGEPPPEAESTEQVCSQTPLSQAHWSGSQRALSPLLPWLSCWNSRKRDISRLRLPSRCSRRCGGHRASPASQIIQEQDMGLVSDAARLHSICQKVVDSHPNESPLKVHAIRNGNKKGSEQADGAGSERDQRTS</sequence>
<evidence type="ECO:0000313" key="1">
    <source>
        <dbReference type="EMBL" id="TMS23013.1"/>
    </source>
</evidence>
<evidence type="ECO:0000313" key="2">
    <source>
        <dbReference type="Proteomes" id="UP000793456"/>
    </source>
</evidence>
<reference evidence="1" key="1">
    <citation type="submission" date="2018-11" db="EMBL/GenBank/DDBJ databases">
        <title>The sequence and de novo assembly of Larimichthys crocea genome using PacBio and Hi-C technologies.</title>
        <authorList>
            <person name="Xu P."/>
            <person name="Chen B."/>
            <person name="Zhou Z."/>
            <person name="Ke Q."/>
            <person name="Wu Y."/>
            <person name="Bai H."/>
            <person name="Pu F."/>
        </authorList>
    </citation>
    <scope>NUCLEOTIDE SEQUENCE</scope>
    <source>
        <tissue evidence="1">Muscle</tissue>
    </source>
</reference>
<dbReference type="EMBL" id="CM011674">
    <property type="protein sequence ID" value="TMS23013.1"/>
    <property type="molecule type" value="Genomic_DNA"/>
</dbReference>
<name>A0ACD3RV28_LARCR</name>
<proteinExistence type="predicted"/>